<proteinExistence type="predicted"/>
<accession>A0A972JJL0</accession>
<evidence type="ECO:0000313" key="1">
    <source>
        <dbReference type="EMBL" id="NMH66233.1"/>
    </source>
</evidence>
<dbReference type="EMBL" id="JAAXYH010000010">
    <property type="protein sequence ID" value="NMH66233.1"/>
    <property type="molecule type" value="Genomic_DNA"/>
</dbReference>
<dbReference type="InterPro" id="IPR047727">
    <property type="entry name" value="Sce7725-like"/>
</dbReference>
<dbReference type="NCBIfam" id="NF033831">
    <property type="entry name" value="sce7725_fam"/>
    <property type="match status" value="1"/>
</dbReference>
<organism evidence="1 2">
    <name type="scientific">Shewanella salipaludis</name>
    <dbReference type="NCBI Taxonomy" id="2723052"/>
    <lineage>
        <taxon>Bacteria</taxon>
        <taxon>Pseudomonadati</taxon>
        <taxon>Pseudomonadota</taxon>
        <taxon>Gammaproteobacteria</taxon>
        <taxon>Alteromonadales</taxon>
        <taxon>Shewanellaceae</taxon>
        <taxon>Shewanella</taxon>
    </lineage>
</organism>
<dbReference type="Proteomes" id="UP000737113">
    <property type="component" value="Unassembled WGS sequence"/>
</dbReference>
<name>A0A972JJL0_9GAMM</name>
<dbReference type="AlphaFoldDB" id="A0A972JJL0"/>
<keyword evidence="2" id="KW-1185">Reference proteome</keyword>
<evidence type="ECO:0000313" key="2">
    <source>
        <dbReference type="Proteomes" id="UP000737113"/>
    </source>
</evidence>
<reference evidence="1" key="1">
    <citation type="submission" date="2020-04" db="EMBL/GenBank/DDBJ databases">
        <title>Description of Shewanella salipaludis sp. nov., isolated from a salt marsh.</title>
        <authorList>
            <person name="Park S."/>
            <person name="Yoon J.-H."/>
        </authorList>
    </citation>
    <scope>NUCLEOTIDE SEQUENCE</scope>
    <source>
        <strain evidence="1">SHSM-M6</strain>
    </source>
</reference>
<protein>
    <submittedName>
        <fullName evidence="1">Sce7725 family protein</fullName>
    </submittedName>
</protein>
<sequence length="313" mass="35228">MYYPYFRGKQYELIVVKENAKLISNSGFIPIIEPVKSATSGLVRTLDAIKNENGKVILIINPVNGDFKNNHEEILLFFKDNHSDFPGLSPGVLLTDDIDLEAIKALVDRSSANKVALIHSGYSNVRDIVSLISNNQNVEFTNIFIEQYCGRLYRNHFSNGGRVLIRDGFIKRSANRLHPDSEFFSDLHVTYGAEEVNAFGDFLIVGDEYSESGGPAYSVAIHVTYVDATNDEAMYLFHFKSDRNDTPADPAGKFLEALAKLVSKLELENSVIAETDAMKEFRQLYDSEHFPGLGYLKKMMMQHHIELMASLVE</sequence>
<gene>
    <name evidence="1" type="ORF">HC757_13795</name>
</gene>
<dbReference type="RefSeq" id="WP_169564953.1">
    <property type="nucleotide sequence ID" value="NZ_JAAXYH010000010.1"/>
</dbReference>
<comment type="caution">
    <text evidence="1">The sequence shown here is derived from an EMBL/GenBank/DDBJ whole genome shotgun (WGS) entry which is preliminary data.</text>
</comment>